<accession>A0A4R1QQ57</accession>
<evidence type="ECO:0000313" key="2">
    <source>
        <dbReference type="Proteomes" id="UP000295718"/>
    </source>
</evidence>
<dbReference type="EMBL" id="SLUO01000013">
    <property type="protein sequence ID" value="TCL55888.1"/>
    <property type="molecule type" value="Genomic_DNA"/>
</dbReference>
<dbReference type="AlphaFoldDB" id="A0A4R1QQ57"/>
<proteinExistence type="predicted"/>
<keyword evidence="2" id="KW-1185">Reference proteome</keyword>
<dbReference type="Proteomes" id="UP000295718">
    <property type="component" value="Unassembled WGS sequence"/>
</dbReference>
<name>A0A4R1QQ57_9FIRM</name>
<reference evidence="1 2" key="1">
    <citation type="submission" date="2019-03" db="EMBL/GenBank/DDBJ databases">
        <title>Genomic Encyclopedia of Type Strains, Phase IV (KMG-IV): sequencing the most valuable type-strain genomes for metagenomic binning, comparative biology and taxonomic classification.</title>
        <authorList>
            <person name="Goeker M."/>
        </authorList>
    </citation>
    <scope>NUCLEOTIDE SEQUENCE [LARGE SCALE GENOMIC DNA]</scope>
    <source>
        <strain evidence="1 2">DSM 100556</strain>
    </source>
</reference>
<dbReference type="STRING" id="1469948.GCA_000732725_00609"/>
<gene>
    <name evidence="1" type="ORF">EDD76_11322</name>
</gene>
<comment type="caution">
    <text evidence="1">The sequence shown here is derived from an EMBL/GenBank/DDBJ whole genome shotgun (WGS) entry which is preliminary data.</text>
</comment>
<organism evidence="1 2">
    <name type="scientific">Kineothrix alysoides</name>
    <dbReference type="NCBI Taxonomy" id="1469948"/>
    <lineage>
        <taxon>Bacteria</taxon>
        <taxon>Bacillati</taxon>
        <taxon>Bacillota</taxon>
        <taxon>Clostridia</taxon>
        <taxon>Lachnospirales</taxon>
        <taxon>Lachnospiraceae</taxon>
        <taxon>Kineothrix</taxon>
    </lineage>
</organism>
<sequence length="46" mass="5512">MSENVFMKYKSDIYGMLLVTVGHELGHIYYRGTISYEKRLRKIKKD</sequence>
<evidence type="ECO:0000313" key="1">
    <source>
        <dbReference type="EMBL" id="TCL55888.1"/>
    </source>
</evidence>
<protein>
    <submittedName>
        <fullName evidence="1">Uncharacterized protein</fullName>
    </submittedName>
</protein>